<accession>G4HFX8</accession>
<dbReference type="STRING" id="743719.PaelaDRAFT_2889"/>
<evidence type="ECO:0000313" key="2">
    <source>
        <dbReference type="Proteomes" id="UP000003891"/>
    </source>
</evidence>
<proteinExistence type="predicted"/>
<dbReference type="EMBL" id="AGIP01000005">
    <property type="protein sequence ID" value="EHB64645.1"/>
    <property type="molecule type" value="Genomic_DNA"/>
</dbReference>
<organism evidence="1 2">
    <name type="scientific">Paenibacillus lactis 154</name>
    <dbReference type="NCBI Taxonomy" id="743719"/>
    <lineage>
        <taxon>Bacteria</taxon>
        <taxon>Bacillati</taxon>
        <taxon>Bacillota</taxon>
        <taxon>Bacilli</taxon>
        <taxon>Bacillales</taxon>
        <taxon>Paenibacillaceae</taxon>
        <taxon>Paenibacillus</taxon>
    </lineage>
</organism>
<dbReference type="AlphaFoldDB" id="G4HFX8"/>
<gene>
    <name evidence="1" type="ORF">PaelaDRAFT_2889</name>
</gene>
<sequence length="31" mass="3594">MGGYPMSMAIKGYLSYDQVIRTIRVAFLLWL</sequence>
<evidence type="ECO:0000313" key="1">
    <source>
        <dbReference type="EMBL" id="EHB64645.1"/>
    </source>
</evidence>
<protein>
    <submittedName>
        <fullName evidence="1">Uncharacterized protein</fullName>
    </submittedName>
</protein>
<name>G4HFX8_9BACL</name>
<reference evidence="1 2" key="1">
    <citation type="submission" date="2011-09" db="EMBL/GenBank/DDBJ databases">
        <title>The draft genome of Paenibacillus lactis 154.</title>
        <authorList>
            <consortium name="US DOE Joint Genome Institute (JGI-PGF)"/>
            <person name="Lucas S."/>
            <person name="Han J."/>
            <person name="Lapidus A."/>
            <person name="Cheng J.-F."/>
            <person name="Goodwin L."/>
            <person name="Pitluck S."/>
            <person name="Peters L."/>
            <person name="Land M.L."/>
            <person name="Hauser L."/>
            <person name="Siebers A."/>
            <person name="Thelen M."/>
            <person name="Hugenholtz P."/>
            <person name="Allgaier M."/>
            <person name="Woyke T.J."/>
        </authorList>
    </citation>
    <scope>NUCLEOTIDE SEQUENCE [LARGE SCALE GENOMIC DNA]</scope>
    <source>
        <strain evidence="1 2">154</strain>
    </source>
</reference>
<dbReference type="Proteomes" id="UP000003891">
    <property type="component" value="Unassembled WGS sequence"/>
</dbReference>